<dbReference type="AlphaFoldDB" id="A0A2N7TQG9"/>
<evidence type="ECO:0000313" key="3">
    <source>
        <dbReference type="Proteomes" id="UP000235346"/>
    </source>
</evidence>
<dbReference type="PROSITE" id="PS51186">
    <property type="entry name" value="GNAT"/>
    <property type="match status" value="1"/>
</dbReference>
<keyword evidence="3" id="KW-1185">Reference proteome</keyword>
<dbReference type="Gene3D" id="3.40.630.30">
    <property type="match status" value="1"/>
</dbReference>
<dbReference type="GO" id="GO:0016747">
    <property type="term" value="F:acyltransferase activity, transferring groups other than amino-acyl groups"/>
    <property type="evidence" value="ECO:0007669"/>
    <property type="project" value="InterPro"/>
</dbReference>
<dbReference type="Proteomes" id="UP000235346">
    <property type="component" value="Unassembled WGS sequence"/>
</dbReference>
<dbReference type="SUPFAM" id="SSF55729">
    <property type="entry name" value="Acyl-CoA N-acyltransferases (Nat)"/>
    <property type="match status" value="1"/>
</dbReference>
<proteinExistence type="predicted"/>
<organism evidence="2 3">
    <name type="scientific">Halomonas heilongjiangensis</name>
    <dbReference type="NCBI Taxonomy" id="1387883"/>
    <lineage>
        <taxon>Bacteria</taxon>
        <taxon>Pseudomonadati</taxon>
        <taxon>Pseudomonadota</taxon>
        <taxon>Gammaproteobacteria</taxon>
        <taxon>Oceanospirillales</taxon>
        <taxon>Halomonadaceae</taxon>
        <taxon>Halomonas</taxon>
    </lineage>
</organism>
<dbReference type="CDD" id="cd04301">
    <property type="entry name" value="NAT_SF"/>
    <property type="match status" value="1"/>
</dbReference>
<evidence type="ECO:0000313" key="2">
    <source>
        <dbReference type="EMBL" id="PMR70427.1"/>
    </source>
</evidence>
<feature type="domain" description="N-acetyltransferase" evidence="1">
    <location>
        <begin position="35"/>
        <end position="206"/>
    </location>
</feature>
<name>A0A2N7TQG9_9GAMM</name>
<dbReference type="Pfam" id="PF00583">
    <property type="entry name" value="Acetyltransf_1"/>
    <property type="match status" value="1"/>
</dbReference>
<dbReference type="InterPro" id="IPR000182">
    <property type="entry name" value="GNAT_dom"/>
</dbReference>
<gene>
    <name evidence="2" type="ORF">C1H66_06665</name>
</gene>
<sequence>MISVSLWADGVRHEGYGVSQGVVTYQVAGAEAARPEERRLASSSPSFLRPLLGRAHQRRSLLAAGVNWQRVLFIEVDGEVAGYLQFYLRGEGPHRLSFADLRAEFGASKAAWRWALYRLVQRRFRRYEAYLYRIIIDERFRSLGLGRQLLERWLALLARHEVQQADLEVWGNNPRAEAFYASLGFQVSRRRRLPLRASWLRDRELTHMIKRW</sequence>
<comment type="caution">
    <text evidence="2">The sequence shown here is derived from an EMBL/GenBank/DDBJ whole genome shotgun (WGS) entry which is preliminary data.</text>
</comment>
<dbReference type="EMBL" id="PNRE01000031">
    <property type="protein sequence ID" value="PMR70427.1"/>
    <property type="molecule type" value="Genomic_DNA"/>
</dbReference>
<dbReference type="OrthoDB" id="9796919at2"/>
<evidence type="ECO:0000259" key="1">
    <source>
        <dbReference type="PROSITE" id="PS51186"/>
    </source>
</evidence>
<protein>
    <recommendedName>
        <fullName evidence="1">N-acetyltransferase domain-containing protein</fullName>
    </recommendedName>
</protein>
<dbReference type="InterPro" id="IPR016181">
    <property type="entry name" value="Acyl_CoA_acyltransferase"/>
</dbReference>
<accession>A0A2N7TQG9</accession>
<reference evidence="2 3" key="1">
    <citation type="submission" date="2018-01" db="EMBL/GenBank/DDBJ databases">
        <title>Halomonas endophytica sp. nov., isolated from storage liquid in the stems of Populus euphratica.</title>
        <authorList>
            <person name="Chen C."/>
        </authorList>
    </citation>
    <scope>NUCLEOTIDE SEQUENCE [LARGE SCALE GENOMIC DNA]</scope>
    <source>
        <strain evidence="2 3">DSM 26881</strain>
    </source>
</reference>